<dbReference type="InterPro" id="IPR002801">
    <property type="entry name" value="Asp_carbamoylTrfase_reg"/>
</dbReference>
<dbReference type="GO" id="GO:0009347">
    <property type="term" value="C:aspartate carbamoyltransferase complex"/>
    <property type="evidence" value="ECO:0007669"/>
    <property type="project" value="InterPro"/>
</dbReference>
<keyword evidence="2" id="KW-0862">Zinc</keyword>
<dbReference type="Pfam" id="PF02748">
    <property type="entry name" value="PyrI_C"/>
    <property type="match status" value="1"/>
</dbReference>
<evidence type="ECO:0000256" key="3">
    <source>
        <dbReference type="ARBA" id="ARBA00022975"/>
    </source>
</evidence>
<dbReference type="Gene3D" id="2.30.30.20">
    <property type="entry name" value="Aspartate carbamoyltransferase regulatory subunit, C-terminal domain"/>
    <property type="match status" value="1"/>
</dbReference>
<keyword evidence="1" id="KW-0479">Metal-binding</keyword>
<comment type="caution">
    <text evidence="6">The sequence shown here is derived from an EMBL/GenBank/DDBJ whole genome shotgun (WGS) entry which is preliminary data.</text>
</comment>
<dbReference type="PANTHER" id="PTHR35805">
    <property type="entry name" value="ASPARTATE CARBAMOYLTRANSFERASE REGULATORY CHAIN"/>
    <property type="match status" value="1"/>
</dbReference>
<evidence type="ECO:0000313" key="6">
    <source>
        <dbReference type="EMBL" id="KXA29182.1"/>
    </source>
</evidence>
<accession>A0A133PKV3</accession>
<dbReference type="GO" id="GO:0016740">
    <property type="term" value="F:transferase activity"/>
    <property type="evidence" value="ECO:0007669"/>
    <property type="project" value="UniProtKB-KW"/>
</dbReference>
<dbReference type="AlphaFoldDB" id="A0A133PKV3"/>
<evidence type="ECO:0000256" key="1">
    <source>
        <dbReference type="ARBA" id="ARBA00022723"/>
    </source>
</evidence>
<protein>
    <submittedName>
        <fullName evidence="6">Aspartate carbamoyltransferase regulatory chain, allosteric domain protein</fullName>
    </submittedName>
</protein>
<dbReference type="GO" id="GO:0006221">
    <property type="term" value="P:pyrimidine nucleotide biosynthetic process"/>
    <property type="evidence" value="ECO:0007669"/>
    <property type="project" value="UniProtKB-KW"/>
</dbReference>
<dbReference type="InterPro" id="IPR020542">
    <property type="entry name" value="Asp_carbamoyltrfase_reg_C"/>
</dbReference>
<dbReference type="InterPro" id="IPR020545">
    <property type="entry name" value="Asp_carbamoyltransf_reg_N"/>
</dbReference>
<dbReference type="PATRIC" id="fig|54005.3.peg.1395"/>
<keyword evidence="6" id="KW-0808">Transferase</keyword>
<proteinExistence type="predicted"/>
<dbReference type="SUPFAM" id="SSF54893">
    <property type="entry name" value="Aspartate carbamoyltransferase, Regulatory-chain, N-terminal domain"/>
    <property type="match status" value="1"/>
</dbReference>
<dbReference type="PANTHER" id="PTHR35805:SF1">
    <property type="entry name" value="ASPARTATE CARBAMOYLTRANSFERASE REGULATORY CHAIN"/>
    <property type="match status" value="1"/>
</dbReference>
<feature type="domain" description="Aspartate carbamoyltransferase regulatory subunit N-terminal" evidence="4">
    <location>
        <begin position="3"/>
        <end position="90"/>
    </location>
</feature>
<feature type="domain" description="Aspartate carbamoyltransferase regulatory subunit C-terminal" evidence="5">
    <location>
        <begin position="96"/>
        <end position="141"/>
    </location>
</feature>
<dbReference type="SUPFAM" id="SSF57825">
    <property type="entry name" value="Aspartate carbamoyltransferase, Regulatory-chain, C-terminal domain"/>
    <property type="match status" value="1"/>
</dbReference>
<sequence length="143" mass="16443">MINVSKIKKGIVLDHIEAGRAHVLYKALELDKVTDAVVLMQNIFSTSMGKKDLIKIETDYNLDFTVLGLIAPHTTVNFIEDGERVKKIRMELPEVVEDVLTCKNPRCITNSEREIPGHKFFLYNRDKKEYKCEYCDTVTTYGE</sequence>
<dbReference type="GO" id="GO:0006207">
    <property type="term" value="P:'de novo' pyrimidine nucleobase biosynthetic process"/>
    <property type="evidence" value="ECO:0007669"/>
    <property type="project" value="InterPro"/>
</dbReference>
<gene>
    <name evidence="6" type="ORF">HMPREF3229_01432</name>
</gene>
<dbReference type="InterPro" id="IPR036793">
    <property type="entry name" value="Asp_carbatrfase_reg_N_sf"/>
</dbReference>
<organism evidence="6">
    <name type="scientific">Peptoniphilus harei</name>
    <dbReference type="NCBI Taxonomy" id="54005"/>
    <lineage>
        <taxon>Bacteria</taxon>
        <taxon>Bacillati</taxon>
        <taxon>Bacillota</taxon>
        <taxon>Tissierellia</taxon>
        <taxon>Tissierellales</taxon>
        <taxon>Peptoniphilaceae</taxon>
        <taxon>Peptoniphilus</taxon>
    </lineage>
</organism>
<name>A0A133PKV3_9FIRM</name>
<evidence type="ECO:0000259" key="5">
    <source>
        <dbReference type="Pfam" id="PF02748"/>
    </source>
</evidence>
<evidence type="ECO:0000256" key="2">
    <source>
        <dbReference type="ARBA" id="ARBA00022833"/>
    </source>
</evidence>
<dbReference type="Pfam" id="PF01948">
    <property type="entry name" value="PyrI"/>
    <property type="match status" value="1"/>
</dbReference>
<dbReference type="Gene3D" id="3.30.70.140">
    <property type="entry name" value="Aspartate carbamoyltransferase regulatory subunit, N-terminal domain"/>
    <property type="match status" value="1"/>
</dbReference>
<dbReference type="InterPro" id="IPR036792">
    <property type="entry name" value="Asp_carbatrfase_reg_C_sf"/>
</dbReference>
<dbReference type="NCBIfam" id="NF002063">
    <property type="entry name" value="PRK00893.1-3"/>
    <property type="match status" value="1"/>
</dbReference>
<keyword evidence="3" id="KW-0665">Pyrimidine biosynthesis</keyword>
<dbReference type="EMBL" id="LRQE01000037">
    <property type="protein sequence ID" value="KXA29182.1"/>
    <property type="molecule type" value="Genomic_DNA"/>
</dbReference>
<evidence type="ECO:0000259" key="4">
    <source>
        <dbReference type="Pfam" id="PF01948"/>
    </source>
</evidence>
<reference evidence="6 7" key="1">
    <citation type="submission" date="2016-01" db="EMBL/GenBank/DDBJ databases">
        <authorList>
            <person name="Oliw E.H."/>
        </authorList>
    </citation>
    <scope>NUCLEOTIDE SEQUENCE [LARGE SCALE GENOMIC DNA]</scope>
    <source>
        <strain evidence="6 7">CMW7756A</strain>
    </source>
</reference>
<dbReference type="GO" id="GO:0046872">
    <property type="term" value="F:metal ion binding"/>
    <property type="evidence" value="ECO:0007669"/>
    <property type="project" value="UniProtKB-KW"/>
</dbReference>
<evidence type="ECO:0000313" key="7">
    <source>
        <dbReference type="Proteomes" id="UP000070174"/>
    </source>
</evidence>
<dbReference type="Proteomes" id="UP000070174">
    <property type="component" value="Unassembled WGS sequence"/>
</dbReference>
<dbReference type="RefSeq" id="WP_005957912.1">
    <property type="nucleotide sequence ID" value="NZ_CABJAL010000003.1"/>
</dbReference>